<keyword evidence="2" id="KW-1185">Reference proteome</keyword>
<protein>
    <submittedName>
        <fullName evidence="1">Uncharacterized protein</fullName>
    </submittedName>
</protein>
<name>A0A0C9VEJ0_SPHS4</name>
<dbReference type="Proteomes" id="UP000054279">
    <property type="component" value="Unassembled WGS sequence"/>
</dbReference>
<evidence type="ECO:0000313" key="1">
    <source>
        <dbReference type="EMBL" id="KIJ45404.1"/>
    </source>
</evidence>
<organism evidence="1 2">
    <name type="scientific">Sphaerobolus stellatus (strain SS14)</name>
    <dbReference type="NCBI Taxonomy" id="990650"/>
    <lineage>
        <taxon>Eukaryota</taxon>
        <taxon>Fungi</taxon>
        <taxon>Dikarya</taxon>
        <taxon>Basidiomycota</taxon>
        <taxon>Agaricomycotina</taxon>
        <taxon>Agaricomycetes</taxon>
        <taxon>Phallomycetidae</taxon>
        <taxon>Geastrales</taxon>
        <taxon>Sphaerobolaceae</taxon>
        <taxon>Sphaerobolus</taxon>
    </lineage>
</organism>
<gene>
    <name evidence="1" type="ORF">M422DRAFT_251179</name>
</gene>
<dbReference type="HOGENOM" id="CLU_042089_0_0_1"/>
<accession>A0A0C9VEJ0</accession>
<reference evidence="1 2" key="1">
    <citation type="submission" date="2014-06" db="EMBL/GenBank/DDBJ databases">
        <title>Evolutionary Origins and Diversification of the Mycorrhizal Mutualists.</title>
        <authorList>
            <consortium name="DOE Joint Genome Institute"/>
            <consortium name="Mycorrhizal Genomics Consortium"/>
            <person name="Kohler A."/>
            <person name="Kuo A."/>
            <person name="Nagy L.G."/>
            <person name="Floudas D."/>
            <person name="Copeland A."/>
            <person name="Barry K.W."/>
            <person name="Cichocki N."/>
            <person name="Veneault-Fourrey C."/>
            <person name="LaButti K."/>
            <person name="Lindquist E.A."/>
            <person name="Lipzen A."/>
            <person name="Lundell T."/>
            <person name="Morin E."/>
            <person name="Murat C."/>
            <person name="Riley R."/>
            <person name="Ohm R."/>
            <person name="Sun H."/>
            <person name="Tunlid A."/>
            <person name="Henrissat B."/>
            <person name="Grigoriev I.V."/>
            <person name="Hibbett D.S."/>
            <person name="Martin F."/>
        </authorList>
    </citation>
    <scope>NUCLEOTIDE SEQUENCE [LARGE SCALE GENOMIC DNA]</scope>
    <source>
        <strain evidence="1 2">SS14</strain>
    </source>
</reference>
<proteinExistence type="predicted"/>
<dbReference type="AlphaFoldDB" id="A0A0C9VEJ0"/>
<dbReference type="EMBL" id="KN837112">
    <property type="protein sequence ID" value="KIJ45404.1"/>
    <property type="molecule type" value="Genomic_DNA"/>
</dbReference>
<sequence>MDNDNLHQTHSGMSSDVEIEDDINSYKLDRIPFPTKENSTLTNNEMGLDDASVDPDNEHLHLSSSHGIITFPDYVPQAIRTLPKILPYTVYIVSAQFYDDLFSMDQLDLVPIGQSYVQIIASRIKPFLPDAQSVLTLVAKELDSVERHLVNNHKHFEESGLMDRSMGKSVPKQCFNFLPRLALTQLLDRLLWANKPGSYSRPNTKSYLHPDLGLNDVTLMKFKNVQELPGPTREWTALFAISMLYVEDYSKRLNGNRMRLSIYHKPRRR</sequence>
<evidence type="ECO:0000313" key="2">
    <source>
        <dbReference type="Proteomes" id="UP000054279"/>
    </source>
</evidence>